<protein>
    <submittedName>
        <fullName evidence="2">MAP3K3 isoform 7</fullName>
    </submittedName>
</protein>
<dbReference type="EMBL" id="NBAG03000001">
    <property type="protein sequence ID" value="PNJ01377.1"/>
    <property type="molecule type" value="Genomic_DNA"/>
</dbReference>
<evidence type="ECO:0000313" key="2">
    <source>
        <dbReference type="EMBL" id="PNJ01377.1"/>
    </source>
</evidence>
<feature type="non-terminal residue" evidence="2">
    <location>
        <position position="1"/>
    </location>
</feature>
<feature type="region of interest" description="Disordered" evidence="1">
    <location>
        <begin position="16"/>
        <end position="41"/>
    </location>
</feature>
<proteinExistence type="predicted"/>
<gene>
    <name evidence="2" type="ORF">CK820_G0011619</name>
</gene>
<reference evidence="2" key="1">
    <citation type="submission" date="2017-12" db="EMBL/GenBank/DDBJ databases">
        <title>High-resolution comparative analysis of great ape genomes.</title>
        <authorList>
            <person name="Pollen A."/>
            <person name="Hastie A."/>
            <person name="Hormozdiari F."/>
            <person name="Dougherty M."/>
            <person name="Liu R."/>
            <person name="Chaisson M."/>
            <person name="Hoppe E."/>
            <person name="Hill C."/>
            <person name="Pang A."/>
            <person name="Hillier L."/>
            <person name="Baker C."/>
            <person name="Armstrong J."/>
            <person name="Shendure J."/>
            <person name="Paten B."/>
            <person name="Wilson R."/>
            <person name="Chao H."/>
            <person name="Schneider V."/>
            <person name="Ventura M."/>
            <person name="Kronenberg Z."/>
            <person name="Murali S."/>
            <person name="Gordon D."/>
            <person name="Cantsilieris S."/>
            <person name="Munson K."/>
            <person name="Nelson B."/>
            <person name="Raja A."/>
            <person name="Underwood J."/>
            <person name="Diekhans M."/>
            <person name="Fiddes I."/>
            <person name="Haussler D."/>
            <person name="Eichler E."/>
        </authorList>
    </citation>
    <scope>NUCLEOTIDE SEQUENCE [LARGE SCALE GENOMIC DNA]</scope>
    <source>
        <strain evidence="2">Yerkes chimp pedigree #C0471</strain>
    </source>
</reference>
<accession>A0A2J8QYN0</accession>
<dbReference type="AlphaFoldDB" id="A0A2J8QYN0"/>
<comment type="caution">
    <text evidence="2">The sequence shown here is derived from an EMBL/GenBank/DDBJ whole genome shotgun (WGS) entry which is preliminary data.</text>
</comment>
<name>A0A2J8QYN0_PANTR</name>
<sequence length="41" mass="4649">LCYDVDTGRELASKQVQFDPDSPETSKFPRQIPVRPLTRAS</sequence>
<evidence type="ECO:0000256" key="1">
    <source>
        <dbReference type="SAM" id="MobiDB-lite"/>
    </source>
</evidence>
<organism evidence="2">
    <name type="scientific">Pan troglodytes</name>
    <name type="common">Chimpanzee</name>
    <dbReference type="NCBI Taxonomy" id="9598"/>
    <lineage>
        <taxon>Eukaryota</taxon>
        <taxon>Metazoa</taxon>
        <taxon>Chordata</taxon>
        <taxon>Craniata</taxon>
        <taxon>Vertebrata</taxon>
        <taxon>Euteleostomi</taxon>
        <taxon>Mammalia</taxon>
        <taxon>Eutheria</taxon>
        <taxon>Euarchontoglires</taxon>
        <taxon>Primates</taxon>
        <taxon>Haplorrhini</taxon>
        <taxon>Catarrhini</taxon>
        <taxon>Hominidae</taxon>
        <taxon>Pan</taxon>
    </lineage>
</organism>